<dbReference type="EMBL" id="KL662103">
    <property type="protein sequence ID" value="KFM24000.1"/>
    <property type="molecule type" value="Genomic_DNA"/>
</dbReference>
<dbReference type="InterPro" id="IPR029058">
    <property type="entry name" value="AB_hydrolase_fold"/>
</dbReference>
<evidence type="ECO:0000256" key="13">
    <source>
        <dbReference type="ARBA" id="ARBA00024531"/>
    </source>
</evidence>
<feature type="transmembrane region" description="Helical" evidence="16">
    <location>
        <begin position="207"/>
        <end position="232"/>
    </location>
</feature>
<feature type="transmembrane region" description="Helical" evidence="16">
    <location>
        <begin position="20"/>
        <end position="41"/>
    </location>
</feature>
<keyword evidence="7" id="KW-0378">Hydrolase</keyword>
<name>A0A087SE46_AUXPR</name>
<evidence type="ECO:0000256" key="1">
    <source>
        <dbReference type="ARBA" id="ARBA00001913"/>
    </source>
</evidence>
<dbReference type="CDD" id="cd00519">
    <property type="entry name" value="Lipase_3"/>
    <property type="match status" value="1"/>
</dbReference>
<protein>
    <recommendedName>
        <fullName evidence="14">sn-1-specific diacylglycerol lipase</fullName>
        <ecNumber evidence="14">3.1.1.116</ecNumber>
    </recommendedName>
</protein>
<dbReference type="EC" id="3.1.1.116" evidence="14"/>
<reference evidence="18 19" key="1">
    <citation type="journal article" date="2014" name="BMC Genomics">
        <title>Oil accumulation mechanisms of the oleaginous microalga Chlorella protothecoides revealed through its genome, transcriptomes, and proteomes.</title>
        <authorList>
            <person name="Gao C."/>
            <person name="Wang Y."/>
            <person name="Shen Y."/>
            <person name="Yan D."/>
            <person name="He X."/>
            <person name="Dai J."/>
            <person name="Wu Q."/>
        </authorList>
    </citation>
    <scope>NUCLEOTIDE SEQUENCE [LARGE SCALE GENOMIC DNA]</scope>
    <source>
        <strain evidence="18 19">0710</strain>
    </source>
</reference>
<keyword evidence="19" id="KW-1185">Reference proteome</keyword>
<dbReference type="GeneID" id="23615416"/>
<keyword evidence="6" id="KW-0479">Metal-binding</keyword>
<evidence type="ECO:0000256" key="12">
    <source>
        <dbReference type="ARBA" id="ARBA00023136"/>
    </source>
</evidence>
<dbReference type="Gene3D" id="3.40.50.1820">
    <property type="entry name" value="alpha/beta hydrolase"/>
    <property type="match status" value="1"/>
</dbReference>
<evidence type="ECO:0000256" key="9">
    <source>
        <dbReference type="ARBA" id="ARBA00022963"/>
    </source>
</evidence>
<dbReference type="GO" id="GO:0046872">
    <property type="term" value="F:metal ion binding"/>
    <property type="evidence" value="ECO:0007669"/>
    <property type="project" value="UniProtKB-KW"/>
</dbReference>
<keyword evidence="9" id="KW-0442">Lipid degradation</keyword>
<dbReference type="RefSeq" id="XP_011396878.1">
    <property type="nucleotide sequence ID" value="XM_011398576.1"/>
</dbReference>
<keyword evidence="5 16" id="KW-0812">Transmembrane</keyword>
<keyword evidence="11" id="KW-0443">Lipid metabolism</keyword>
<dbReference type="PANTHER" id="PTHR45792">
    <property type="entry name" value="DIACYLGLYCEROL LIPASE HOMOLOG-RELATED"/>
    <property type="match status" value="1"/>
</dbReference>
<comment type="subcellular location">
    <subcellularLocation>
        <location evidence="2">Cell membrane</location>
        <topology evidence="2">Multi-pass membrane protein</topology>
    </subcellularLocation>
</comment>
<evidence type="ECO:0000256" key="5">
    <source>
        <dbReference type="ARBA" id="ARBA00022692"/>
    </source>
</evidence>
<keyword evidence="3" id="KW-1003">Cell membrane</keyword>
<dbReference type="SUPFAM" id="SSF53474">
    <property type="entry name" value="alpha/beta-Hydrolases"/>
    <property type="match status" value="1"/>
</dbReference>
<dbReference type="AlphaFoldDB" id="A0A087SE46"/>
<dbReference type="InterPro" id="IPR052214">
    <property type="entry name" value="DAG_Lipase-Related"/>
</dbReference>
<comment type="catalytic activity">
    <reaction evidence="13">
        <text>a 1,2-diacyl-sn-glycerol + H2O = a 2-acylglycerol + a fatty acid + H(+)</text>
        <dbReference type="Rhea" id="RHEA:33275"/>
        <dbReference type="ChEBI" id="CHEBI:15377"/>
        <dbReference type="ChEBI" id="CHEBI:15378"/>
        <dbReference type="ChEBI" id="CHEBI:17389"/>
        <dbReference type="ChEBI" id="CHEBI:17815"/>
        <dbReference type="ChEBI" id="CHEBI:28868"/>
        <dbReference type="EC" id="3.1.1.116"/>
    </reaction>
    <physiologicalReaction direction="left-to-right" evidence="13">
        <dbReference type="Rhea" id="RHEA:33276"/>
    </physiologicalReaction>
</comment>
<keyword evidence="10 16" id="KW-1133">Transmembrane helix</keyword>
<feature type="domain" description="Fungal lipase-type" evidence="17">
    <location>
        <begin position="370"/>
        <end position="493"/>
    </location>
</feature>
<evidence type="ECO:0000256" key="2">
    <source>
        <dbReference type="ARBA" id="ARBA00004651"/>
    </source>
</evidence>
<dbReference type="GO" id="GO:0005886">
    <property type="term" value="C:plasma membrane"/>
    <property type="evidence" value="ECO:0007669"/>
    <property type="project" value="UniProtKB-SubCell"/>
</dbReference>
<evidence type="ECO:0000256" key="14">
    <source>
        <dbReference type="ARBA" id="ARBA00026104"/>
    </source>
</evidence>
<evidence type="ECO:0000256" key="16">
    <source>
        <dbReference type="SAM" id="Phobius"/>
    </source>
</evidence>
<evidence type="ECO:0000256" key="4">
    <source>
        <dbReference type="ARBA" id="ARBA00022553"/>
    </source>
</evidence>
<dbReference type="KEGG" id="apro:F751_4025"/>
<dbReference type="InterPro" id="IPR002921">
    <property type="entry name" value="Fungal_lipase-type"/>
</dbReference>
<accession>A0A087SE46</accession>
<evidence type="ECO:0000313" key="18">
    <source>
        <dbReference type="EMBL" id="KFM24000.1"/>
    </source>
</evidence>
<organism evidence="18 19">
    <name type="scientific">Auxenochlorella protothecoides</name>
    <name type="common">Green microalga</name>
    <name type="synonym">Chlorella protothecoides</name>
    <dbReference type="NCBI Taxonomy" id="3075"/>
    <lineage>
        <taxon>Eukaryota</taxon>
        <taxon>Viridiplantae</taxon>
        <taxon>Chlorophyta</taxon>
        <taxon>core chlorophytes</taxon>
        <taxon>Trebouxiophyceae</taxon>
        <taxon>Chlorellales</taxon>
        <taxon>Chlorellaceae</taxon>
        <taxon>Auxenochlorella</taxon>
    </lineage>
</organism>
<dbReference type="eggNOG" id="KOG2088">
    <property type="taxonomic scope" value="Eukaryota"/>
</dbReference>
<comment type="cofactor">
    <cofactor evidence="1">
        <name>Ca(2+)</name>
        <dbReference type="ChEBI" id="CHEBI:29108"/>
    </cofactor>
</comment>
<dbReference type="Pfam" id="PF01764">
    <property type="entry name" value="Lipase_3"/>
    <property type="match status" value="1"/>
</dbReference>
<sequence length="700" mass="77195">MPALRVFGRRWLIASDDIPIPAGFLAIFRFIWCGLLVGWLISIHGPKECTGAWQYNVAAGGLLGFFLASFALETAMTIIGLRGSIFETSKRRRLPLLIYLDIVAVTGQIAFNAYCTRLLYTEPPQCEVEPGELWQPAQVLKGLVWSTWAVLAGSLLLLALTYNLYPDYKAVESWERRWSAMAHCCFCCISNHEKGRREDLAARLGRIFALMFGHIDMTASDIVVSFALAMTLQKLRRRGSSDDEGLAAADEEAGLQGQRLRVDAETLQEASHYMSYAFAAYGYLLYLWGKPATGVLELCCGRSCGLAMNMLRPSRGVLPDLRVITNLNREATLQAAGLSTEDLLFVRYEAEKPNVLPYFLALDHAMQTVVLAIRGSLSLDDVVRDLLIEPASLDSWISSGKEWHGVIPEIAMAERNTEASGHAGILEAARATLMDLQESGYLWSTLLGPEATHRGWQLVVTGHSLGAGCAFLVGLYLSQSICPGLKCWAFSPPGGLASASVGASAKAWCTTVVCGKEWIPRLTAQSFDRLRDEMVLAALRCRLPKLAFGWGVLRRRAWTEADLVLPEVPPHARPVLNEYRKSLARRGELEDSFYDHASSFAAPGQVMWLQSVGSAPRKGWRPGRSHEYRAVWIDAEDLSSEGIILSGRMMADHMPDHLLALLRKMARRLQHSHSTAAVDDRAGESVLPHAGGSHDRERGG</sequence>
<evidence type="ECO:0000256" key="11">
    <source>
        <dbReference type="ARBA" id="ARBA00023098"/>
    </source>
</evidence>
<feature type="transmembrane region" description="Helical" evidence="16">
    <location>
        <begin position="53"/>
        <end position="75"/>
    </location>
</feature>
<dbReference type="GO" id="GO:0016298">
    <property type="term" value="F:lipase activity"/>
    <property type="evidence" value="ECO:0007669"/>
    <property type="project" value="TreeGrafter"/>
</dbReference>
<evidence type="ECO:0000256" key="15">
    <source>
        <dbReference type="SAM" id="MobiDB-lite"/>
    </source>
</evidence>
<evidence type="ECO:0000256" key="7">
    <source>
        <dbReference type="ARBA" id="ARBA00022801"/>
    </source>
</evidence>
<keyword evidence="8" id="KW-0106">Calcium</keyword>
<feature type="region of interest" description="Disordered" evidence="15">
    <location>
        <begin position="672"/>
        <end position="700"/>
    </location>
</feature>
<feature type="transmembrane region" description="Helical" evidence="16">
    <location>
        <begin position="143"/>
        <end position="165"/>
    </location>
</feature>
<feature type="transmembrane region" description="Helical" evidence="16">
    <location>
        <begin position="96"/>
        <end position="114"/>
    </location>
</feature>
<evidence type="ECO:0000256" key="6">
    <source>
        <dbReference type="ARBA" id="ARBA00022723"/>
    </source>
</evidence>
<dbReference type="GO" id="GO:0016042">
    <property type="term" value="P:lipid catabolic process"/>
    <property type="evidence" value="ECO:0007669"/>
    <property type="project" value="UniProtKB-KW"/>
</dbReference>
<evidence type="ECO:0000313" key="19">
    <source>
        <dbReference type="Proteomes" id="UP000028924"/>
    </source>
</evidence>
<evidence type="ECO:0000259" key="17">
    <source>
        <dbReference type="Pfam" id="PF01764"/>
    </source>
</evidence>
<evidence type="ECO:0000256" key="10">
    <source>
        <dbReference type="ARBA" id="ARBA00022989"/>
    </source>
</evidence>
<evidence type="ECO:0000256" key="8">
    <source>
        <dbReference type="ARBA" id="ARBA00022837"/>
    </source>
</evidence>
<proteinExistence type="predicted"/>
<dbReference type="PANTHER" id="PTHR45792:SF8">
    <property type="entry name" value="DIACYLGLYCEROL LIPASE-ALPHA"/>
    <property type="match status" value="1"/>
</dbReference>
<keyword evidence="12 16" id="KW-0472">Membrane</keyword>
<keyword evidence="4" id="KW-0597">Phosphoprotein</keyword>
<gene>
    <name evidence="18" type="ORF">F751_4025</name>
</gene>
<dbReference type="OrthoDB" id="438440at2759"/>
<dbReference type="Proteomes" id="UP000028924">
    <property type="component" value="Unassembled WGS sequence"/>
</dbReference>
<evidence type="ECO:0000256" key="3">
    <source>
        <dbReference type="ARBA" id="ARBA00022475"/>
    </source>
</evidence>